<dbReference type="InterPro" id="IPR000182">
    <property type="entry name" value="GNAT_dom"/>
</dbReference>
<name>A0A409YBJ3_9AGAR</name>
<dbReference type="Gene3D" id="3.40.630.30">
    <property type="match status" value="1"/>
</dbReference>
<evidence type="ECO:0000259" key="1">
    <source>
        <dbReference type="PROSITE" id="PS51186"/>
    </source>
</evidence>
<accession>A0A409YBJ3</accession>
<protein>
    <recommendedName>
        <fullName evidence="1">N-acetyltransferase domain-containing protein</fullName>
    </recommendedName>
</protein>
<dbReference type="InterPro" id="IPR016181">
    <property type="entry name" value="Acyl_CoA_acyltransferase"/>
</dbReference>
<proteinExistence type="predicted"/>
<feature type="domain" description="N-acetyltransferase" evidence="1">
    <location>
        <begin position="15"/>
        <end position="145"/>
    </location>
</feature>
<dbReference type="SUPFAM" id="SSF55729">
    <property type="entry name" value="Acyl-CoA N-acyltransferases (Nat)"/>
    <property type="match status" value="1"/>
</dbReference>
<dbReference type="OrthoDB" id="2744543at2759"/>
<dbReference type="Pfam" id="PF13508">
    <property type="entry name" value="Acetyltransf_7"/>
    <property type="match status" value="1"/>
</dbReference>
<keyword evidence="3" id="KW-1185">Reference proteome</keyword>
<dbReference type="CDD" id="cd04301">
    <property type="entry name" value="NAT_SF"/>
    <property type="match status" value="1"/>
</dbReference>
<reference evidence="2 3" key="1">
    <citation type="journal article" date="2018" name="Evol. Lett.">
        <title>Horizontal gene cluster transfer increased hallucinogenic mushroom diversity.</title>
        <authorList>
            <person name="Reynolds H.T."/>
            <person name="Vijayakumar V."/>
            <person name="Gluck-Thaler E."/>
            <person name="Korotkin H.B."/>
            <person name="Matheny P.B."/>
            <person name="Slot J.C."/>
        </authorList>
    </citation>
    <scope>NUCLEOTIDE SEQUENCE [LARGE SCALE GENOMIC DNA]</scope>
    <source>
        <strain evidence="2 3">2629</strain>
    </source>
</reference>
<dbReference type="GO" id="GO:0016747">
    <property type="term" value="F:acyltransferase activity, transferring groups other than amino-acyl groups"/>
    <property type="evidence" value="ECO:0007669"/>
    <property type="project" value="InterPro"/>
</dbReference>
<evidence type="ECO:0000313" key="3">
    <source>
        <dbReference type="Proteomes" id="UP000284842"/>
    </source>
</evidence>
<dbReference type="PROSITE" id="PS51186">
    <property type="entry name" value="GNAT"/>
    <property type="match status" value="1"/>
</dbReference>
<comment type="caution">
    <text evidence="2">The sequence shown here is derived from an EMBL/GenBank/DDBJ whole genome shotgun (WGS) entry which is preliminary data.</text>
</comment>
<dbReference type="Proteomes" id="UP000284842">
    <property type="component" value="Unassembled WGS sequence"/>
</dbReference>
<organism evidence="2 3">
    <name type="scientific">Panaeolus cyanescens</name>
    <dbReference type="NCBI Taxonomy" id="181874"/>
    <lineage>
        <taxon>Eukaryota</taxon>
        <taxon>Fungi</taxon>
        <taxon>Dikarya</taxon>
        <taxon>Basidiomycota</taxon>
        <taxon>Agaricomycotina</taxon>
        <taxon>Agaricomycetes</taxon>
        <taxon>Agaricomycetidae</taxon>
        <taxon>Agaricales</taxon>
        <taxon>Agaricineae</taxon>
        <taxon>Galeropsidaceae</taxon>
        <taxon>Panaeolus</taxon>
    </lineage>
</organism>
<sequence length="160" mass="17851">MSIDHGNAFIWAVPGNYKPTLLDKLATWVHIIVRKFTLSKEQNKRFDEVEERKAKAIKETPELGDNVSKMLFVASLATHPDHRGKGYGSALLKSVTDIADGLGQTAWLSSSNKENTKFYNAHGFKTVKEVVVGDDNPTWKEPPIILSLMVREPVSSSSKR</sequence>
<gene>
    <name evidence="2" type="ORF">CVT24_004405</name>
</gene>
<dbReference type="InterPro" id="IPR052523">
    <property type="entry name" value="Trichothecene_AcTrans"/>
</dbReference>
<dbReference type="PANTHER" id="PTHR42791">
    <property type="entry name" value="GNAT FAMILY ACETYLTRANSFERASE"/>
    <property type="match status" value="1"/>
</dbReference>
<dbReference type="STRING" id="181874.A0A409YBJ3"/>
<dbReference type="PANTHER" id="PTHR42791:SF1">
    <property type="entry name" value="N-ACETYLTRANSFERASE DOMAIN-CONTAINING PROTEIN"/>
    <property type="match status" value="1"/>
</dbReference>
<evidence type="ECO:0000313" key="2">
    <source>
        <dbReference type="EMBL" id="PPR00371.1"/>
    </source>
</evidence>
<dbReference type="InParanoid" id="A0A409YBJ3"/>
<dbReference type="AlphaFoldDB" id="A0A409YBJ3"/>
<dbReference type="EMBL" id="NHTK01001314">
    <property type="protein sequence ID" value="PPR00371.1"/>
    <property type="molecule type" value="Genomic_DNA"/>
</dbReference>